<evidence type="ECO:0000313" key="9">
    <source>
        <dbReference type="EMBL" id="MDQ0443303.1"/>
    </source>
</evidence>
<dbReference type="NCBIfam" id="TIGR00229">
    <property type="entry name" value="sensory_box"/>
    <property type="match status" value="1"/>
</dbReference>
<feature type="domain" description="Response regulatory" evidence="6">
    <location>
        <begin position="478"/>
        <end position="594"/>
    </location>
</feature>
<dbReference type="SMART" id="SM00091">
    <property type="entry name" value="PAS"/>
    <property type="match status" value="1"/>
</dbReference>
<dbReference type="Pfam" id="PF00072">
    <property type="entry name" value="Response_reg"/>
    <property type="match status" value="1"/>
</dbReference>
<evidence type="ECO:0000313" key="10">
    <source>
        <dbReference type="Proteomes" id="UP001236369"/>
    </source>
</evidence>
<dbReference type="SUPFAM" id="SSF55874">
    <property type="entry name" value="ATPase domain of HSP90 chaperone/DNA topoisomerase II/histidine kinase"/>
    <property type="match status" value="1"/>
</dbReference>
<dbReference type="InterPro" id="IPR000014">
    <property type="entry name" value="PAS"/>
</dbReference>
<keyword evidence="3 4" id="KW-0597">Phosphoprotein</keyword>
<feature type="domain" description="PAC" evidence="8">
    <location>
        <begin position="35"/>
        <end position="87"/>
    </location>
</feature>
<dbReference type="PROSITE" id="PS50110">
    <property type="entry name" value="RESPONSE_REGULATORY"/>
    <property type="match status" value="1"/>
</dbReference>
<dbReference type="EMBL" id="JAUSVV010000006">
    <property type="protein sequence ID" value="MDQ0443303.1"/>
    <property type="molecule type" value="Genomic_DNA"/>
</dbReference>
<dbReference type="Gene3D" id="1.10.287.130">
    <property type="match status" value="1"/>
</dbReference>
<evidence type="ECO:0000256" key="1">
    <source>
        <dbReference type="ARBA" id="ARBA00000085"/>
    </source>
</evidence>
<dbReference type="InterPro" id="IPR001610">
    <property type="entry name" value="PAC"/>
</dbReference>
<dbReference type="InterPro" id="IPR036097">
    <property type="entry name" value="HisK_dim/P_sf"/>
</dbReference>
<evidence type="ECO:0000259" key="8">
    <source>
        <dbReference type="PROSITE" id="PS50113"/>
    </source>
</evidence>
<evidence type="ECO:0000256" key="2">
    <source>
        <dbReference type="ARBA" id="ARBA00012438"/>
    </source>
</evidence>
<keyword evidence="10" id="KW-1185">Reference proteome</keyword>
<comment type="catalytic activity">
    <reaction evidence="1">
        <text>ATP + protein L-histidine = ADP + protein N-phospho-L-histidine.</text>
        <dbReference type="EC" id="2.7.13.3"/>
    </reaction>
</comment>
<dbReference type="CDD" id="cd00082">
    <property type="entry name" value="HisKA"/>
    <property type="match status" value="1"/>
</dbReference>
<evidence type="ECO:0000259" key="5">
    <source>
        <dbReference type="PROSITE" id="PS50109"/>
    </source>
</evidence>
<dbReference type="PROSITE" id="PS50113">
    <property type="entry name" value="PAC"/>
    <property type="match status" value="1"/>
</dbReference>
<dbReference type="EC" id="2.7.13.3" evidence="2"/>
<dbReference type="SMART" id="SM00387">
    <property type="entry name" value="HATPase_c"/>
    <property type="match status" value="1"/>
</dbReference>
<feature type="domain" description="PAS" evidence="7">
    <location>
        <begin position="113"/>
        <end position="162"/>
    </location>
</feature>
<feature type="modified residue" description="4-aspartylphosphate" evidence="4">
    <location>
        <position position="528"/>
    </location>
</feature>
<dbReference type="InterPro" id="IPR001789">
    <property type="entry name" value="Sig_transdc_resp-reg_receiver"/>
</dbReference>
<dbReference type="RefSeq" id="WP_238248571.1">
    <property type="nucleotide sequence ID" value="NZ_BPQX01000020.1"/>
</dbReference>
<feature type="domain" description="Histidine kinase" evidence="5">
    <location>
        <begin position="231"/>
        <end position="455"/>
    </location>
</feature>
<dbReference type="PROSITE" id="PS50109">
    <property type="entry name" value="HIS_KIN"/>
    <property type="match status" value="1"/>
</dbReference>
<dbReference type="Gene3D" id="3.40.50.2300">
    <property type="match status" value="1"/>
</dbReference>
<dbReference type="Gene3D" id="3.30.450.20">
    <property type="entry name" value="PAS domain"/>
    <property type="match status" value="2"/>
</dbReference>
<gene>
    <name evidence="9" type="ORF">QO016_002806</name>
</gene>
<evidence type="ECO:0000256" key="3">
    <source>
        <dbReference type="ARBA" id="ARBA00022553"/>
    </source>
</evidence>
<dbReference type="Proteomes" id="UP001236369">
    <property type="component" value="Unassembled WGS sequence"/>
</dbReference>
<dbReference type="Gene3D" id="3.30.565.10">
    <property type="entry name" value="Histidine kinase-like ATPase, C-terminal domain"/>
    <property type="match status" value="1"/>
</dbReference>
<reference evidence="9 10" key="1">
    <citation type="submission" date="2023-07" db="EMBL/GenBank/DDBJ databases">
        <title>Genomic Encyclopedia of Type Strains, Phase IV (KMG-IV): sequencing the most valuable type-strain genomes for metagenomic binning, comparative biology and taxonomic classification.</title>
        <authorList>
            <person name="Goeker M."/>
        </authorList>
    </citation>
    <scope>NUCLEOTIDE SEQUENCE [LARGE SCALE GENOMIC DNA]</scope>
    <source>
        <strain evidence="9 10">DSM 19562</strain>
    </source>
</reference>
<dbReference type="Pfam" id="PF08447">
    <property type="entry name" value="PAS_3"/>
    <property type="match status" value="2"/>
</dbReference>
<dbReference type="Pfam" id="PF00512">
    <property type="entry name" value="HisKA"/>
    <property type="match status" value="1"/>
</dbReference>
<dbReference type="InterPro" id="IPR035965">
    <property type="entry name" value="PAS-like_dom_sf"/>
</dbReference>
<sequence>MAWKGPWRGRRWCIRRTAPPAAADWAHALATGVVYQHEMRLRRADGAYRWFLVRAEPVRDAAGAIARWVGTDVDIDEGKRRAAELERLVAERTADRNALWQLSRDLMLRCTFEGVITAVNPAWTEILGWREDELLGRNLSDLVHPDDAARPREGVRDLSRGMSHARFDNRYRARDGSYRWIAWSTRPSEDLINAVGRDVTAERERAEALARTEAALRQAQKMEAVGQLTGGLAHDFNNMLAGIAGSLEMMQTRVLQGRTGELDRYIAAAQGAAKRAAALTHRLLAFSRRQTLDPKPTDVNRLVAGMEELVRRTVGPPVTVEVAAAGGLWPTLVDPSQLENALLNLCINARDAMPGGGRIVIETCNRWLDHRAAAERDVAPGQYVSICVSDDGTGMTPDVVAKAFDPFFTTKPLGEGTGLGLSMIYGFVRQSGGQARIYSEVGRGTTVCLYLPRHRGEAEGPDEIENRPPKPLARAGETVLVVDDEPTVRMLVVEVLEDLGYRAIEAEDGPGGLTLLRSDLRIDLLITDVGLPGGMNGRQMADAARTCRPGLKVLFITGYAENAALNHGHLAPGTQVLTKPFALDALAGRIRGLIEG</sequence>
<dbReference type="SUPFAM" id="SSF52172">
    <property type="entry name" value="CheY-like"/>
    <property type="match status" value="1"/>
</dbReference>
<dbReference type="PRINTS" id="PR00344">
    <property type="entry name" value="BCTRLSENSOR"/>
</dbReference>
<protein>
    <recommendedName>
        <fullName evidence="2">histidine kinase</fullName>
        <ecNumber evidence="2">2.7.13.3</ecNumber>
    </recommendedName>
</protein>
<dbReference type="InterPro" id="IPR005467">
    <property type="entry name" value="His_kinase_dom"/>
</dbReference>
<dbReference type="InterPro" id="IPR000700">
    <property type="entry name" value="PAS-assoc_C"/>
</dbReference>
<name>A0ABU0HLU7_9HYPH</name>
<dbReference type="InterPro" id="IPR013655">
    <property type="entry name" value="PAS_fold_3"/>
</dbReference>
<dbReference type="SMART" id="SM00448">
    <property type="entry name" value="REC"/>
    <property type="match status" value="1"/>
</dbReference>
<dbReference type="InterPro" id="IPR011006">
    <property type="entry name" value="CheY-like_superfamily"/>
</dbReference>
<dbReference type="SUPFAM" id="SSF55785">
    <property type="entry name" value="PYP-like sensor domain (PAS domain)"/>
    <property type="match status" value="2"/>
</dbReference>
<dbReference type="PANTHER" id="PTHR43065">
    <property type="entry name" value="SENSOR HISTIDINE KINASE"/>
    <property type="match status" value="1"/>
</dbReference>
<dbReference type="SMART" id="SM00388">
    <property type="entry name" value="HisKA"/>
    <property type="match status" value="1"/>
</dbReference>
<organism evidence="9 10">
    <name type="scientific">Methylobacterium persicinum</name>
    <dbReference type="NCBI Taxonomy" id="374426"/>
    <lineage>
        <taxon>Bacteria</taxon>
        <taxon>Pseudomonadati</taxon>
        <taxon>Pseudomonadota</taxon>
        <taxon>Alphaproteobacteria</taxon>
        <taxon>Hyphomicrobiales</taxon>
        <taxon>Methylobacteriaceae</taxon>
        <taxon>Methylobacterium</taxon>
    </lineage>
</organism>
<dbReference type="SMART" id="SM00086">
    <property type="entry name" value="PAC"/>
    <property type="match status" value="2"/>
</dbReference>
<evidence type="ECO:0000259" key="7">
    <source>
        <dbReference type="PROSITE" id="PS50112"/>
    </source>
</evidence>
<evidence type="ECO:0000256" key="4">
    <source>
        <dbReference type="PROSITE-ProRule" id="PRU00169"/>
    </source>
</evidence>
<dbReference type="InterPro" id="IPR003661">
    <property type="entry name" value="HisK_dim/P_dom"/>
</dbReference>
<evidence type="ECO:0000259" key="6">
    <source>
        <dbReference type="PROSITE" id="PS50110"/>
    </source>
</evidence>
<proteinExistence type="predicted"/>
<dbReference type="PROSITE" id="PS50112">
    <property type="entry name" value="PAS"/>
    <property type="match status" value="1"/>
</dbReference>
<dbReference type="CDD" id="cd16919">
    <property type="entry name" value="HATPase_CckA-like"/>
    <property type="match status" value="1"/>
</dbReference>
<dbReference type="CDD" id="cd00130">
    <property type="entry name" value="PAS"/>
    <property type="match status" value="2"/>
</dbReference>
<dbReference type="CDD" id="cd18161">
    <property type="entry name" value="REC_hyHK_blue-like"/>
    <property type="match status" value="1"/>
</dbReference>
<dbReference type="SUPFAM" id="SSF47384">
    <property type="entry name" value="Homodimeric domain of signal transducing histidine kinase"/>
    <property type="match status" value="1"/>
</dbReference>
<dbReference type="InterPro" id="IPR003594">
    <property type="entry name" value="HATPase_dom"/>
</dbReference>
<dbReference type="InterPro" id="IPR036890">
    <property type="entry name" value="HATPase_C_sf"/>
</dbReference>
<comment type="caution">
    <text evidence="9">The sequence shown here is derived from an EMBL/GenBank/DDBJ whole genome shotgun (WGS) entry which is preliminary data.</text>
</comment>
<dbReference type="InterPro" id="IPR004358">
    <property type="entry name" value="Sig_transdc_His_kin-like_C"/>
</dbReference>
<accession>A0ABU0HLU7</accession>
<dbReference type="PANTHER" id="PTHR43065:SF42">
    <property type="entry name" value="TWO-COMPONENT SENSOR PPRA"/>
    <property type="match status" value="1"/>
</dbReference>
<dbReference type="Pfam" id="PF02518">
    <property type="entry name" value="HATPase_c"/>
    <property type="match status" value="1"/>
</dbReference>